<evidence type="ECO:0000256" key="6">
    <source>
        <dbReference type="ARBA" id="ARBA00022840"/>
    </source>
</evidence>
<sequence>MATDVAEGAGPAITGDDTRVTTELAVTGMTCGTCAARIQRKLGRLPGVEASVNYASGRARVTHPAEQDPAELVTAVTGLGFGAEPVTPQIPAAGAAAVPAPRTAPDGAADQGRHRAPSAAAPAEDAPDPELAELRHRALVCLALTLPVIAVAMTPDWQFRYWQWFSLVLTAPVVIWGGWRFHRAAARHLRHLSATMDTLVSVGTLAAFGWSVWALFKGGAGLGGMRHALYLIPRPDQFDGSRTIYLEAAAAITTAALLGRWIERRGRRRALGVSASLLAPPAAEARVVVGDRELPVPVGGVRPGDRIAVGPGEPFPLDGRVVEGRSTVDAGAMTGESAPVDVEPGAEVLAGTRNESARLVVETTRGAGDTQWARMARRVQEAQAGKTAIQRLADRVSAWFVPVVMLLAVNTLLFWGVSGAGWGFAIAAGMAVLVVACPCALGLATPTALAVATGRGAQLGILLRGPEVLESSRRVDTIVLDKTGTVTTGRMSLQAVHTTPDTGRAEVLARVGALEAELEHPVARAIAAAARDELPGRLGGATDVRPLDGLGVEGTVDGVRVLAGRRRLIDSHGVDVPADLADALDRAAAHGATTVLAAWDDGSGVLRARAVLEVADGVREGSAEAVAEMRSRGLRPVLLTGDNPAAARAVAAEVGIAAEDVVAEVLPTEKADAVRRLQEQGAVVAMVGDGVNDAAALAQSDLGVAMGTGTAMAIEAGDVTLVRDDLRAVPDALRLARRTLGTIRGNLFWAFAYNVAALPLAVAGLLNPMLAGVTMALSSVFVVGNSLRLRRFKP</sequence>
<dbReference type="PROSITE" id="PS50846">
    <property type="entry name" value="HMA_2"/>
    <property type="match status" value="1"/>
</dbReference>
<dbReference type="PANTHER" id="PTHR43520:SF8">
    <property type="entry name" value="P-TYPE CU(+) TRANSPORTER"/>
    <property type="match status" value="1"/>
</dbReference>
<dbReference type="Gene3D" id="3.40.50.1000">
    <property type="entry name" value="HAD superfamily/HAD-like"/>
    <property type="match status" value="1"/>
</dbReference>
<organism evidence="13 14">
    <name type="scientific">Actinomycetospora aeridis</name>
    <dbReference type="NCBI Taxonomy" id="3129231"/>
    <lineage>
        <taxon>Bacteria</taxon>
        <taxon>Bacillati</taxon>
        <taxon>Actinomycetota</taxon>
        <taxon>Actinomycetes</taxon>
        <taxon>Pseudonocardiales</taxon>
        <taxon>Pseudonocardiaceae</taxon>
        <taxon>Actinomycetospora</taxon>
    </lineage>
</organism>
<protein>
    <submittedName>
        <fullName evidence="13">Heavy metal translocating P-type ATPase</fullName>
    </submittedName>
</protein>
<dbReference type="PANTHER" id="PTHR43520">
    <property type="entry name" value="ATP7, ISOFORM B"/>
    <property type="match status" value="1"/>
</dbReference>
<dbReference type="SFLD" id="SFLDS00003">
    <property type="entry name" value="Haloacid_Dehalogenase"/>
    <property type="match status" value="1"/>
</dbReference>
<evidence type="ECO:0000256" key="1">
    <source>
        <dbReference type="ARBA" id="ARBA00004651"/>
    </source>
</evidence>
<evidence type="ECO:0000256" key="9">
    <source>
        <dbReference type="ARBA" id="ARBA00023136"/>
    </source>
</evidence>
<feature type="region of interest" description="Disordered" evidence="11">
    <location>
        <begin position="94"/>
        <end position="127"/>
    </location>
</feature>
<feature type="transmembrane region" description="Helical" evidence="10">
    <location>
        <begin position="747"/>
        <end position="766"/>
    </location>
</feature>
<dbReference type="InterPro" id="IPR023298">
    <property type="entry name" value="ATPase_P-typ_TM_dom_sf"/>
</dbReference>
<feature type="transmembrane region" description="Helical" evidence="10">
    <location>
        <begin position="138"/>
        <end position="155"/>
    </location>
</feature>
<evidence type="ECO:0000256" key="11">
    <source>
        <dbReference type="SAM" id="MobiDB-lite"/>
    </source>
</evidence>
<dbReference type="InterPro" id="IPR018303">
    <property type="entry name" value="ATPase_P-typ_P_site"/>
</dbReference>
<keyword evidence="3 10" id="KW-0812">Transmembrane</keyword>
<dbReference type="InterPro" id="IPR023214">
    <property type="entry name" value="HAD_sf"/>
</dbReference>
<feature type="transmembrane region" description="Helical" evidence="10">
    <location>
        <begin position="161"/>
        <end position="179"/>
    </location>
</feature>
<comment type="caution">
    <text evidence="13">The sequence shown here is derived from an EMBL/GenBank/DDBJ whole genome shotgun (WGS) entry which is preliminary data.</text>
</comment>
<dbReference type="InterPro" id="IPR059000">
    <property type="entry name" value="ATPase_P-type_domA"/>
</dbReference>
<name>A0ABU8NAB3_9PSEU</name>
<evidence type="ECO:0000256" key="10">
    <source>
        <dbReference type="RuleBase" id="RU362081"/>
    </source>
</evidence>
<keyword evidence="4 10" id="KW-0479">Metal-binding</keyword>
<dbReference type="SUPFAM" id="SSF81665">
    <property type="entry name" value="Calcium ATPase, transmembrane domain M"/>
    <property type="match status" value="1"/>
</dbReference>
<feature type="transmembrane region" description="Helical" evidence="10">
    <location>
        <begin position="396"/>
        <end position="416"/>
    </location>
</feature>
<dbReference type="InterPro" id="IPR044492">
    <property type="entry name" value="P_typ_ATPase_HD_dom"/>
</dbReference>
<feature type="transmembrane region" description="Helical" evidence="10">
    <location>
        <begin position="422"/>
        <end position="445"/>
    </location>
</feature>
<keyword evidence="5 10" id="KW-0547">Nucleotide-binding</keyword>
<dbReference type="InterPro" id="IPR001757">
    <property type="entry name" value="P_typ_ATPase"/>
</dbReference>
<evidence type="ECO:0000256" key="3">
    <source>
        <dbReference type="ARBA" id="ARBA00022692"/>
    </source>
</evidence>
<dbReference type="Gene3D" id="3.30.70.100">
    <property type="match status" value="1"/>
</dbReference>
<dbReference type="EMBL" id="JBBEGL010000005">
    <property type="protein sequence ID" value="MEJ2888608.1"/>
    <property type="molecule type" value="Genomic_DNA"/>
</dbReference>
<dbReference type="InterPro" id="IPR036412">
    <property type="entry name" value="HAD-like_sf"/>
</dbReference>
<keyword evidence="7" id="KW-1278">Translocase</keyword>
<dbReference type="Pfam" id="PF00403">
    <property type="entry name" value="HMA"/>
    <property type="match status" value="1"/>
</dbReference>
<keyword evidence="10" id="KW-1003">Cell membrane</keyword>
<dbReference type="SUPFAM" id="SSF56784">
    <property type="entry name" value="HAD-like"/>
    <property type="match status" value="1"/>
</dbReference>
<dbReference type="PRINTS" id="PR00119">
    <property type="entry name" value="CATATPASE"/>
</dbReference>
<dbReference type="InterPro" id="IPR017969">
    <property type="entry name" value="Heavy-metal-associated_CS"/>
</dbReference>
<dbReference type="Gene3D" id="2.70.150.10">
    <property type="entry name" value="Calcium-transporting ATPase, cytoplasmic transduction domain A"/>
    <property type="match status" value="1"/>
</dbReference>
<dbReference type="NCBIfam" id="TIGR01494">
    <property type="entry name" value="ATPase_P-type"/>
    <property type="match status" value="2"/>
</dbReference>
<dbReference type="CDD" id="cd00371">
    <property type="entry name" value="HMA"/>
    <property type="match status" value="1"/>
</dbReference>
<dbReference type="InterPro" id="IPR006121">
    <property type="entry name" value="HMA_dom"/>
</dbReference>
<keyword evidence="8 10" id="KW-1133">Transmembrane helix</keyword>
<dbReference type="Pfam" id="PF00702">
    <property type="entry name" value="Hydrolase"/>
    <property type="match status" value="1"/>
</dbReference>
<evidence type="ECO:0000256" key="4">
    <source>
        <dbReference type="ARBA" id="ARBA00022723"/>
    </source>
</evidence>
<dbReference type="PROSITE" id="PS01047">
    <property type="entry name" value="HMA_1"/>
    <property type="match status" value="1"/>
</dbReference>
<dbReference type="InterPro" id="IPR027256">
    <property type="entry name" value="P-typ_ATPase_IB"/>
</dbReference>
<evidence type="ECO:0000256" key="8">
    <source>
        <dbReference type="ARBA" id="ARBA00022989"/>
    </source>
</evidence>
<dbReference type="PROSITE" id="PS00154">
    <property type="entry name" value="ATPASE_E1_E2"/>
    <property type="match status" value="1"/>
</dbReference>
<evidence type="ECO:0000313" key="13">
    <source>
        <dbReference type="EMBL" id="MEJ2888608.1"/>
    </source>
</evidence>
<dbReference type="InterPro" id="IPR023299">
    <property type="entry name" value="ATPase_P-typ_cyto_dom_N"/>
</dbReference>
<comment type="similarity">
    <text evidence="2 10">Belongs to the cation transport ATPase (P-type) (TC 3.A.3) family. Type IB subfamily.</text>
</comment>
<dbReference type="SUPFAM" id="SSF55008">
    <property type="entry name" value="HMA, heavy metal-associated domain"/>
    <property type="match status" value="1"/>
</dbReference>
<evidence type="ECO:0000256" key="2">
    <source>
        <dbReference type="ARBA" id="ARBA00006024"/>
    </source>
</evidence>
<dbReference type="Proteomes" id="UP001370100">
    <property type="component" value="Unassembled WGS sequence"/>
</dbReference>
<dbReference type="NCBIfam" id="TIGR01511">
    <property type="entry name" value="ATPase-IB1_Cu"/>
    <property type="match status" value="1"/>
</dbReference>
<evidence type="ECO:0000256" key="7">
    <source>
        <dbReference type="ARBA" id="ARBA00022967"/>
    </source>
</evidence>
<dbReference type="Pfam" id="PF00122">
    <property type="entry name" value="E1-E2_ATPase"/>
    <property type="match status" value="1"/>
</dbReference>
<feature type="compositionally biased region" description="Low complexity" evidence="11">
    <location>
        <begin position="94"/>
        <end position="105"/>
    </location>
</feature>
<dbReference type="Gene3D" id="3.40.1110.10">
    <property type="entry name" value="Calcium-transporting ATPase, cytoplasmic domain N"/>
    <property type="match status" value="1"/>
</dbReference>
<feature type="transmembrane region" description="Helical" evidence="10">
    <location>
        <begin position="772"/>
        <end position="789"/>
    </location>
</feature>
<keyword evidence="6 10" id="KW-0067">ATP-binding</keyword>
<evidence type="ECO:0000313" key="14">
    <source>
        <dbReference type="Proteomes" id="UP001370100"/>
    </source>
</evidence>
<feature type="transmembrane region" description="Helical" evidence="10">
    <location>
        <begin position="244"/>
        <end position="262"/>
    </location>
</feature>
<evidence type="ECO:0000256" key="5">
    <source>
        <dbReference type="ARBA" id="ARBA00022741"/>
    </source>
</evidence>
<feature type="domain" description="HMA" evidence="12">
    <location>
        <begin position="20"/>
        <end position="84"/>
    </location>
</feature>
<dbReference type="RefSeq" id="WP_337715329.1">
    <property type="nucleotide sequence ID" value="NZ_JBBEGL010000005.1"/>
</dbReference>
<comment type="subcellular location">
    <subcellularLocation>
        <location evidence="1">Cell membrane</location>
        <topology evidence="1">Multi-pass membrane protein</topology>
    </subcellularLocation>
</comment>
<dbReference type="InterPro" id="IPR008250">
    <property type="entry name" value="ATPase_P-typ_transduc_dom_A_sf"/>
</dbReference>
<dbReference type="NCBIfam" id="TIGR01525">
    <property type="entry name" value="ATPase-IB_hvy"/>
    <property type="match status" value="1"/>
</dbReference>
<reference evidence="13 14" key="1">
    <citation type="submission" date="2024-03" db="EMBL/GenBank/DDBJ databases">
        <title>Actinomycetospora sp. OC33-EN06, a novel actinomycete isolated from wild orchid (Aerides multiflora).</title>
        <authorList>
            <person name="Suriyachadkun C."/>
        </authorList>
    </citation>
    <scope>NUCLEOTIDE SEQUENCE [LARGE SCALE GENOMIC DNA]</scope>
    <source>
        <strain evidence="13 14">OC33-EN06</strain>
    </source>
</reference>
<evidence type="ECO:0000259" key="12">
    <source>
        <dbReference type="PROSITE" id="PS50846"/>
    </source>
</evidence>
<dbReference type="SFLD" id="SFLDG00002">
    <property type="entry name" value="C1.7:_P-type_atpase_like"/>
    <property type="match status" value="1"/>
</dbReference>
<feature type="transmembrane region" description="Helical" evidence="10">
    <location>
        <begin position="199"/>
        <end position="216"/>
    </location>
</feature>
<keyword evidence="9 10" id="KW-0472">Membrane</keyword>
<dbReference type="SFLD" id="SFLDF00027">
    <property type="entry name" value="p-type_atpase"/>
    <property type="match status" value="1"/>
</dbReference>
<gene>
    <name evidence="13" type="ORF">WCD41_19270</name>
</gene>
<accession>A0ABU8NAB3</accession>
<keyword evidence="14" id="KW-1185">Reference proteome</keyword>
<dbReference type="InterPro" id="IPR036163">
    <property type="entry name" value="HMA_dom_sf"/>
</dbReference>
<proteinExistence type="inferred from homology"/>
<dbReference type="SUPFAM" id="SSF81653">
    <property type="entry name" value="Calcium ATPase, transduction domain A"/>
    <property type="match status" value="1"/>
</dbReference>